<dbReference type="AlphaFoldDB" id="A0A8C8S7R9"/>
<evidence type="ECO:0000256" key="6">
    <source>
        <dbReference type="RuleBase" id="RU361150"/>
    </source>
</evidence>
<name>A0A8C8S7R9_9SAUR</name>
<dbReference type="GO" id="GO:0048245">
    <property type="term" value="P:eosinophil chemotaxis"/>
    <property type="evidence" value="ECO:0007669"/>
    <property type="project" value="TreeGrafter"/>
</dbReference>
<dbReference type="InterPro" id="IPR001811">
    <property type="entry name" value="Chemokine_IL8-like_dom"/>
</dbReference>
<evidence type="ECO:0000256" key="1">
    <source>
        <dbReference type="ARBA" id="ARBA00010868"/>
    </source>
</evidence>
<evidence type="ECO:0000313" key="9">
    <source>
        <dbReference type="Proteomes" id="UP000694393"/>
    </source>
</evidence>
<comment type="subcellular location">
    <subcellularLocation>
        <location evidence="6">Secreted</location>
    </subcellularLocation>
</comment>
<evidence type="ECO:0000256" key="3">
    <source>
        <dbReference type="ARBA" id="ARBA00022514"/>
    </source>
</evidence>
<dbReference type="PANTHER" id="PTHR12015">
    <property type="entry name" value="SMALL INDUCIBLE CYTOKINE A"/>
    <property type="match status" value="1"/>
</dbReference>
<reference evidence="8" key="1">
    <citation type="submission" date="2025-08" db="UniProtKB">
        <authorList>
            <consortium name="Ensembl"/>
        </authorList>
    </citation>
    <scope>IDENTIFICATION</scope>
</reference>
<dbReference type="GO" id="GO:0006954">
    <property type="term" value="P:inflammatory response"/>
    <property type="evidence" value="ECO:0007669"/>
    <property type="project" value="TreeGrafter"/>
</dbReference>
<evidence type="ECO:0000256" key="2">
    <source>
        <dbReference type="ARBA" id="ARBA00022500"/>
    </source>
</evidence>
<dbReference type="SMART" id="SM00199">
    <property type="entry name" value="SCY"/>
    <property type="match status" value="1"/>
</dbReference>
<dbReference type="GO" id="GO:0030335">
    <property type="term" value="P:positive regulation of cell migration"/>
    <property type="evidence" value="ECO:0007669"/>
    <property type="project" value="TreeGrafter"/>
</dbReference>
<dbReference type="InterPro" id="IPR039809">
    <property type="entry name" value="Chemokine_b/g/d"/>
</dbReference>
<dbReference type="GO" id="GO:0008009">
    <property type="term" value="F:chemokine activity"/>
    <property type="evidence" value="ECO:0007669"/>
    <property type="project" value="InterPro"/>
</dbReference>
<dbReference type="GO" id="GO:0048020">
    <property type="term" value="F:CCR chemokine receptor binding"/>
    <property type="evidence" value="ECO:0007669"/>
    <property type="project" value="TreeGrafter"/>
</dbReference>
<dbReference type="PANTHER" id="PTHR12015:SF103">
    <property type="entry name" value="C-C MOTIF CHEMOKINE 4-RELATED"/>
    <property type="match status" value="1"/>
</dbReference>
<keyword evidence="9" id="KW-1185">Reference proteome</keyword>
<dbReference type="SUPFAM" id="SSF54117">
    <property type="entry name" value="Interleukin 8-like chemokines"/>
    <property type="match status" value="1"/>
</dbReference>
<dbReference type="InterPro" id="IPR036048">
    <property type="entry name" value="Interleukin_8-like_sf"/>
</dbReference>
<keyword evidence="5" id="KW-1015">Disulfide bond</keyword>
<dbReference type="Ensembl" id="ENSPCET00000017495.1">
    <property type="protein sequence ID" value="ENSPCEP00000016899.1"/>
    <property type="gene ID" value="ENSPCEG00000013250.1"/>
</dbReference>
<dbReference type="Gene3D" id="2.40.50.40">
    <property type="match status" value="1"/>
</dbReference>
<dbReference type="GO" id="GO:0005615">
    <property type="term" value="C:extracellular space"/>
    <property type="evidence" value="ECO:0007669"/>
    <property type="project" value="UniProtKB-KW"/>
</dbReference>
<dbReference type="PROSITE" id="PS00472">
    <property type="entry name" value="SMALL_CYTOKINES_CC"/>
    <property type="match status" value="1"/>
</dbReference>
<comment type="similarity">
    <text evidence="1 6">Belongs to the intercrine beta (chemokine CC) family.</text>
</comment>
<dbReference type="Pfam" id="PF00048">
    <property type="entry name" value="IL8"/>
    <property type="match status" value="1"/>
</dbReference>
<accession>A0A8C8S7R9</accession>
<evidence type="ECO:0000256" key="5">
    <source>
        <dbReference type="ARBA" id="ARBA00023157"/>
    </source>
</evidence>
<keyword evidence="6" id="KW-0964">Secreted</keyword>
<keyword evidence="3 6" id="KW-0202">Cytokine</keyword>
<protein>
    <recommendedName>
        <fullName evidence="6">C-C motif chemokine</fullName>
    </recommendedName>
</protein>
<sequence length="92" mass="10084">ASRLVAASPLLFCLAKVQDLSSHICILTDIPTSCCFSYTARQIPQSMVRGYYETSSKCSLPAIVFITKKGRNVCADPTDFWVGGYMKNLGLN</sequence>
<dbReference type="GO" id="GO:0070098">
    <property type="term" value="P:chemokine-mediated signaling pathway"/>
    <property type="evidence" value="ECO:0007669"/>
    <property type="project" value="TreeGrafter"/>
</dbReference>
<dbReference type="GO" id="GO:0061844">
    <property type="term" value="P:antimicrobial humoral immune response mediated by antimicrobial peptide"/>
    <property type="evidence" value="ECO:0007669"/>
    <property type="project" value="TreeGrafter"/>
</dbReference>
<evidence type="ECO:0000313" key="8">
    <source>
        <dbReference type="Ensembl" id="ENSPCEP00000016899.1"/>
    </source>
</evidence>
<dbReference type="Proteomes" id="UP000694393">
    <property type="component" value="Unplaced"/>
</dbReference>
<reference evidence="8" key="2">
    <citation type="submission" date="2025-09" db="UniProtKB">
        <authorList>
            <consortium name="Ensembl"/>
        </authorList>
    </citation>
    <scope>IDENTIFICATION</scope>
</reference>
<organism evidence="8 9">
    <name type="scientific">Pelusios castaneus</name>
    <name type="common">West African mud turtle</name>
    <dbReference type="NCBI Taxonomy" id="367368"/>
    <lineage>
        <taxon>Eukaryota</taxon>
        <taxon>Metazoa</taxon>
        <taxon>Chordata</taxon>
        <taxon>Craniata</taxon>
        <taxon>Vertebrata</taxon>
        <taxon>Euteleostomi</taxon>
        <taxon>Archelosauria</taxon>
        <taxon>Testudinata</taxon>
        <taxon>Testudines</taxon>
        <taxon>Pleurodira</taxon>
        <taxon>Pelomedusidae</taxon>
        <taxon>Pelusios</taxon>
    </lineage>
</organism>
<evidence type="ECO:0000256" key="4">
    <source>
        <dbReference type="ARBA" id="ARBA00022729"/>
    </source>
</evidence>
<dbReference type="CDD" id="cd00272">
    <property type="entry name" value="Chemokine_CC"/>
    <property type="match status" value="1"/>
</dbReference>
<dbReference type="FunFam" id="2.40.50.40:FF:000002">
    <property type="entry name" value="C-C motif chemokine"/>
    <property type="match status" value="1"/>
</dbReference>
<dbReference type="InterPro" id="IPR000827">
    <property type="entry name" value="Chemokine_CC_CS"/>
</dbReference>
<proteinExistence type="inferred from homology"/>
<evidence type="ECO:0000259" key="7">
    <source>
        <dbReference type="SMART" id="SM00199"/>
    </source>
</evidence>
<keyword evidence="4" id="KW-0732">Signal</keyword>
<feature type="domain" description="Chemokine interleukin-8-like" evidence="7">
    <location>
        <begin position="31"/>
        <end position="89"/>
    </location>
</feature>
<keyword evidence="2 6" id="KW-0145">Chemotaxis</keyword>